<feature type="compositionally biased region" description="Basic and acidic residues" evidence="5">
    <location>
        <begin position="1"/>
        <end position="12"/>
    </location>
</feature>
<dbReference type="InterPro" id="IPR030393">
    <property type="entry name" value="G_ENGB_dom"/>
</dbReference>
<feature type="domain" description="EngB-type G" evidence="6">
    <location>
        <begin position="94"/>
        <end position="304"/>
    </location>
</feature>
<keyword evidence="2" id="KW-0547">Nucleotide-binding</keyword>
<organism evidence="7 8">
    <name type="scientific">Claviceps africana</name>
    <dbReference type="NCBI Taxonomy" id="83212"/>
    <lineage>
        <taxon>Eukaryota</taxon>
        <taxon>Fungi</taxon>
        <taxon>Dikarya</taxon>
        <taxon>Ascomycota</taxon>
        <taxon>Pezizomycotina</taxon>
        <taxon>Sordariomycetes</taxon>
        <taxon>Hypocreomycetidae</taxon>
        <taxon>Hypocreales</taxon>
        <taxon>Clavicipitaceae</taxon>
        <taxon>Claviceps</taxon>
    </lineage>
</organism>
<dbReference type="InterPro" id="IPR052279">
    <property type="entry name" value="EngB_GTPase"/>
</dbReference>
<reference evidence="7" key="1">
    <citation type="journal article" date="2020" name="bioRxiv">
        <title>Whole genome comparisons of ergot fungi reveals the divergence and evolution of species within the genus Claviceps are the result of varying mechanisms driving genome evolution and host range expansion.</title>
        <authorList>
            <person name="Wyka S.A."/>
            <person name="Mondo S.J."/>
            <person name="Liu M."/>
            <person name="Dettman J."/>
            <person name="Nalam V."/>
            <person name="Broders K.D."/>
        </authorList>
    </citation>
    <scope>NUCLEOTIDE SEQUENCE</scope>
    <source>
        <strain evidence="7">CCC 489</strain>
    </source>
</reference>
<dbReference type="GO" id="GO:0046872">
    <property type="term" value="F:metal ion binding"/>
    <property type="evidence" value="ECO:0007669"/>
    <property type="project" value="UniProtKB-KW"/>
</dbReference>
<keyword evidence="8" id="KW-1185">Reference proteome</keyword>
<dbReference type="PANTHER" id="PTHR46498:SF1">
    <property type="entry name" value="GTP-BINDING PROTEIN 8"/>
    <property type="match status" value="1"/>
</dbReference>
<evidence type="ECO:0000313" key="8">
    <source>
        <dbReference type="Proteomes" id="UP000811619"/>
    </source>
</evidence>
<dbReference type="Gene3D" id="3.40.50.300">
    <property type="entry name" value="P-loop containing nucleotide triphosphate hydrolases"/>
    <property type="match status" value="1"/>
</dbReference>
<accession>A0A8K0NHM2</accession>
<evidence type="ECO:0000256" key="4">
    <source>
        <dbReference type="ARBA" id="ARBA00023134"/>
    </source>
</evidence>
<dbReference type="InterPro" id="IPR027417">
    <property type="entry name" value="P-loop_NTPase"/>
</dbReference>
<dbReference type="OrthoDB" id="391988at2759"/>
<evidence type="ECO:0000259" key="6">
    <source>
        <dbReference type="PROSITE" id="PS51706"/>
    </source>
</evidence>
<keyword evidence="4" id="KW-0342">GTP-binding</keyword>
<keyword evidence="1" id="KW-0479">Metal-binding</keyword>
<feature type="region of interest" description="Disordered" evidence="5">
    <location>
        <begin position="136"/>
        <end position="157"/>
    </location>
</feature>
<dbReference type="PANTHER" id="PTHR46498">
    <property type="entry name" value="GTP-BINDING PROTEIN 8"/>
    <property type="match status" value="1"/>
</dbReference>
<dbReference type="InterPro" id="IPR006073">
    <property type="entry name" value="GTP-bd"/>
</dbReference>
<dbReference type="EMBL" id="SRPY01001216">
    <property type="protein sequence ID" value="KAG5913883.1"/>
    <property type="molecule type" value="Genomic_DNA"/>
</dbReference>
<evidence type="ECO:0000256" key="3">
    <source>
        <dbReference type="ARBA" id="ARBA00022842"/>
    </source>
</evidence>
<dbReference type="GO" id="GO:0005739">
    <property type="term" value="C:mitochondrion"/>
    <property type="evidence" value="ECO:0007669"/>
    <property type="project" value="TreeGrafter"/>
</dbReference>
<feature type="region of interest" description="Disordered" evidence="5">
    <location>
        <begin position="1"/>
        <end position="28"/>
    </location>
</feature>
<protein>
    <recommendedName>
        <fullName evidence="6">EngB-type G domain-containing protein</fullName>
    </recommendedName>
</protein>
<dbReference type="Pfam" id="PF01926">
    <property type="entry name" value="MMR_HSR1"/>
    <property type="match status" value="1"/>
</dbReference>
<evidence type="ECO:0000313" key="7">
    <source>
        <dbReference type="EMBL" id="KAG5913883.1"/>
    </source>
</evidence>
<evidence type="ECO:0000256" key="1">
    <source>
        <dbReference type="ARBA" id="ARBA00022723"/>
    </source>
</evidence>
<evidence type="ECO:0000256" key="2">
    <source>
        <dbReference type="ARBA" id="ARBA00022741"/>
    </source>
</evidence>
<name>A0A8K0NHM2_9HYPO</name>
<dbReference type="SUPFAM" id="SSF52540">
    <property type="entry name" value="P-loop containing nucleoside triphosphate hydrolases"/>
    <property type="match status" value="1"/>
</dbReference>
<proteinExistence type="predicted"/>
<dbReference type="AlphaFoldDB" id="A0A8K0NHM2"/>
<gene>
    <name evidence="7" type="ORF">E4U42_000819</name>
</gene>
<feature type="non-terminal residue" evidence="7">
    <location>
        <position position="1"/>
    </location>
</feature>
<dbReference type="GO" id="GO:0005525">
    <property type="term" value="F:GTP binding"/>
    <property type="evidence" value="ECO:0007669"/>
    <property type="project" value="UniProtKB-KW"/>
</dbReference>
<keyword evidence="3" id="KW-0460">Magnesium</keyword>
<sequence>VRKDASEADARGGRRPAPPPADTSASGPYKHVLLSSRVIAHRAAASSGVKSHLSTRTTPLQDRQLVAAEAFFVRHPHRFLYSAESLRHHAPNAHTPEIILLGASNVGKSTFLNALVGSSSAARVSQRPGRTTLMNAFGVGPPPKMPRESLPKGVAPPRHSLVLVDTPGYGYRSQSSWGDAVVRYLRTRRMLRGAVVLLSSEKRLLPEDRWILRALAEANTRTVAVLTKADKARAGWADKCVSMADAVQHELTALHHEFGGRWRECEGPAAPIYVTSAGMDTPGKLRNGAGMGGVRAAILEMAGFALQDTVTPKPDTVTYGGPIVSFDDITWKTS</sequence>
<comment type="caution">
    <text evidence="7">The sequence shown here is derived from an EMBL/GenBank/DDBJ whole genome shotgun (WGS) entry which is preliminary data.</text>
</comment>
<dbReference type="Proteomes" id="UP000811619">
    <property type="component" value="Unassembled WGS sequence"/>
</dbReference>
<dbReference type="PROSITE" id="PS51706">
    <property type="entry name" value="G_ENGB"/>
    <property type="match status" value="1"/>
</dbReference>
<evidence type="ECO:0000256" key="5">
    <source>
        <dbReference type="SAM" id="MobiDB-lite"/>
    </source>
</evidence>